<feature type="transmembrane region" description="Helical" evidence="1">
    <location>
        <begin position="108"/>
        <end position="128"/>
    </location>
</feature>
<keyword evidence="1" id="KW-0812">Transmembrane</keyword>
<sequence>MSNITKDDLRAAVAAGKISEAQAASVIALAEARHGVRENMDGLDEPFELFKGFNEIFIVVGLSILCTGYFGVTSALAEGVGMLLTAVLGMALIAWLSRYFVLTRRMVAPAIALSIMFSMFASQFGLGLGDSFGLAEAETMIPLAALITAVAMLGFWKVFHVPFALFVTASAVFVAAFGFTALSGANLENPEDLFLLTADGPFSIITIVLGVIALGIALRFDMSDPHRVTRRASNAFWLHVVAAPAIVNTVALTLFNMDGALALLGVFAFISLMALFAVAIDRRSFLISGVGYAVALAVTVADGGVFFIILALGVGLVFLGAKWERLRSALMNRLPDFTGKDRLPPWDEA</sequence>
<evidence type="ECO:0008006" key="4">
    <source>
        <dbReference type="Google" id="ProtNLM"/>
    </source>
</evidence>
<comment type="caution">
    <text evidence="2">The sequence shown here is derived from an EMBL/GenBank/DDBJ whole genome shotgun (WGS) entry which is preliminary data.</text>
</comment>
<dbReference type="AlphaFoldDB" id="A0A058ZLV7"/>
<feature type="transmembrane region" description="Helical" evidence="1">
    <location>
        <begin position="202"/>
        <end position="222"/>
    </location>
</feature>
<feature type="transmembrane region" description="Helical" evidence="1">
    <location>
        <begin position="140"/>
        <end position="156"/>
    </location>
</feature>
<dbReference type="OrthoDB" id="9770600at2"/>
<evidence type="ECO:0000313" key="3">
    <source>
        <dbReference type="Proteomes" id="UP000024836"/>
    </source>
</evidence>
<dbReference type="STRING" id="1461693.ATO10_06386"/>
<name>A0A058ZLV7_9RHOB</name>
<feature type="transmembrane region" description="Helical" evidence="1">
    <location>
        <begin position="261"/>
        <end position="280"/>
    </location>
</feature>
<protein>
    <recommendedName>
        <fullName evidence="4">DUF2157 domain-containing protein</fullName>
    </recommendedName>
</protein>
<gene>
    <name evidence="2" type="ORF">ATO10_06386</name>
</gene>
<dbReference type="PATRIC" id="fig|1461693.3.peg.1294"/>
<accession>A0A058ZLV7</accession>
<feature type="transmembrane region" description="Helical" evidence="1">
    <location>
        <begin position="163"/>
        <end position="182"/>
    </location>
</feature>
<feature type="transmembrane region" description="Helical" evidence="1">
    <location>
        <begin position="292"/>
        <end position="321"/>
    </location>
</feature>
<proteinExistence type="predicted"/>
<keyword evidence="3" id="KW-1185">Reference proteome</keyword>
<dbReference type="EMBL" id="AQQY01000003">
    <property type="protein sequence ID" value="KCV82548.1"/>
    <property type="molecule type" value="Genomic_DNA"/>
</dbReference>
<keyword evidence="1" id="KW-0472">Membrane</keyword>
<organism evidence="2 3">
    <name type="scientific">Actibacterium atlanticum</name>
    <dbReference type="NCBI Taxonomy" id="1461693"/>
    <lineage>
        <taxon>Bacteria</taxon>
        <taxon>Pseudomonadati</taxon>
        <taxon>Pseudomonadota</taxon>
        <taxon>Alphaproteobacteria</taxon>
        <taxon>Rhodobacterales</taxon>
        <taxon>Roseobacteraceae</taxon>
        <taxon>Actibacterium</taxon>
    </lineage>
</organism>
<reference evidence="2 3" key="1">
    <citation type="submission" date="2013-04" db="EMBL/GenBank/DDBJ databases">
        <title>Shimia sp. 22II-S11-Z10 Genome Sequencing.</title>
        <authorList>
            <person name="Lai Q."/>
            <person name="Li G."/>
            <person name="Shao Z."/>
        </authorList>
    </citation>
    <scope>NUCLEOTIDE SEQUENCE [LARGE SCALE GENOMIC DNA]</scope>
    <source>
        <strain evidence="3">22II-S11-Z10</strain>
    </source>
</reference>
<dbReference type="eggNOG" id="ENOG502Z8Y9">
    <property type="taxonomic scope" value="Bacteria"/>
</dbReference>
<dbReference type="Proteomes" id="UP000024836">
    <property type="component" value="Unassembled WGS sequence"/>
</dbReference>
<evidence type="ECO:0000313" key="2">
    <source>
        <dbReference type="EMBL" id="KCV82548.1"/>
    </source>
</evidence>
<dbReference type="RefSeq" id="WP_035249534.1">
    <property type="nucleotide sequence ID" value="NZ_AQQY01000003.1"/>
</dbReference>
<feature type="transmembrane region" description="Helical" evidence="1">
    <location>
        <begin position="56"/>
        <end position="76"/>
    </location>
</feature>
<feature type="transmembrane region" description="Helical" evidence="1">
    <location>
        <begin position="82"/>
        <end position="101"/>
    </location>
</feature>
<evidence type="ECO:0000256" key="1">
    <source>
        <dbReference type="SAM" id="Phobius"/>
    </source>
</evidence>
<feature type="transmembrane region" description="Helical" evidence="1">
    <location>
        <begin position="234"/>
        <end position="255"/>
    </location>
</feature>
<keyword evidence="1" id="KW-1133">Transmembrane helix</keyword>